<dbReference type="InterPro" id="IPR002725">
    <property type="entry name" value="YgjP-like_metallopeptidase"/>
</dbReference>
<dbReference type="EMBL" id="QLTW01000036">
    <property type="protein sequence ID" value="MBT9144975.1"/>
    <property type="molecule type" value="Genomic_DNA"/>
</dbReference>
<reference evidence="2 3" key="1">
    <citation type="journal article" date="2021" name="bioRxiv">
        <title>Unique metabolic strategies in Hadean analogues reveal hints for primordial physiology.</title>
        <authorList>
            <person name="Nobu M.K."/>
            <person name="Nakai R."/>
            <person name="Tamazawa S."/>
            <person name="Mori H."/>
            <person name="Toyoda A."/>
            <person name="Ijiri A."/>
            <person name="Suzuki S."/>
            <person name="Kurokawa K."/>
            <person name="Kamagata Y."/>
            <person name="Tamaki H."/>
        </authorList>
    </citation>
    <scope>NUCLEOTIDE SEQUENCE [LARGE SCALE GENOMIC DNA]</scope>
    <source>
        <strain evidence="2">BS525</strain>
    </source>
</reference>
<dbReference type="PANTHER" id="PTHR30399:SF1">
    <property type="entry name" value="UTP PYROPHOSPHATASE"/>
    <property type="match status" value="1"/>
</dbReference>
<organism evidence="2 3">
    <name type="scientific">Psychracetigena formicireducens</name>
    <dbReference type="NCBI Taxonomy" id="2986056"/>
    <lineage>
        <taxon>Bacteria</taxon>
        <taxon>Bacillati</taxon>
        <taxon>Candidatus Lithacetigenota</taxon>
        <taxon>Candidatus Psychracetigena</taxon>
    </lineage>
</organism>
<dbReference type="InterPro" id="IPR053136">
    <property type="entry name" value="UTP_pyrophosphatase-like"/>
</dbReference>
<sequence>MDFSKFSYEVIHRKIKYSRLEFTSGRLQVILPQGQSEIPLLTKYQKWIESKYNYINQCKGDAKNLTLQERTDSDFKYLIQKLVNRISDELQVKINKFFFRKMKTKWASISSHNNITFNTIMSKLPEELMEYIVYHEVVHILERKHNNKFWDIIRKRYEEPSKHESQLLAYWFAMSSC</sequence>
<evidence type="ECO:0000313" key="2">
    <source>
        <dbReference type="EMBL" id="MBT9144975.1"/>
    </source>
</evidence>
<evidence type="ECO:0000313" key="3">
    <source>
        <dbReference type="Proteomes" id="UP000811545"/>
    </source>
</evidence>
<dbReference type="Pfam" id="PF01863">
    <property type="entry name" value="YgjP-like"/>
    <property type="match status" value="1"/>
</dbReference>
<proteinExistence type="predicted"/>
<dbReference type="CDD" id="cd07344">
    <property type="entry name" value="M48_yhfN_like"/>
    <property type="match status" value="1"/>
</dbReference>
<dbReference type="PANTHER" id="PTHR30399">
    <property type="entry name" value="UNCHARACTERIZED PROTEIN YGJP"/>
    <property type="match status" value="1"/>
</dbReference>
<evidence type="ECO:0000259" key="1">
    <source>
        <dbReference type="Pfam" id="PF01863"/>
    </source>
</evidence>
<comment type="caution">
    <text evidence="2">The sequence shown here is derived from an EMBL/GenBank/DDBJ whole genome shotgun (WGS) entry which is preliminary data.</text>
</comment>
<dbReference type="AlphaFoldDB" id="A0A9E2F639"/>
<dbReference type="Proteomes" id="UP000811545">
    <property type="component" value="Unassembled WGS sequence"/>
</dbReference>
<gene>
    <name evidence="2" type="ORF">DDT42_00836</name>
</gene>
<accession>A0A9E2F639</accession>
<name>A0A9E2F639_PSYF1</name>
<feature type="domain" description="YgjP-like metallopeptidase" evidence="1">
    <location>
        <begin position="67"/>
        <end position="167"/>
    </location>
</feature>
<protein>
    <recommendedName>
        <fullName evidence="1">YgjP-like metallopeptidase domain-containing protein</fullName>
    </recommendedName>
</protein>
<dbReference type="Gene3D" id="3.30.2010.10">
    <property type="entry name" value="Metalloproteases ('zincins'), catalytic domain"/>
    <property type="match status" value="1"/>
</dbReference>